<reference evidence="2" key="1">
    <citation type="submission" date="2024-05" db="EMBL/GenBank/DDBJ databases">
        <title>Genome Sequences of Four Agar- Degrading Marine Bacteria.</title>
        <authorList>
            <person name="Phillips E.K."/>
            <person name="Shaffer J.C."/>
            <person name="Henson M.W."/>
            <person name="Temperton B."/>
            <person name="Thrash C.J."/>
            <person name="Martin M.O."/>
        </authorList>
    </citation>
    <scope>NUCLEOTIDE SEQUENCE</scope>
    <source>
        <strain evidence="2">EKP203</strain>
    </source>
</reference>
<evidence type="ECO:0000256" key="1">
    <source>
        <dbReference type="SAM" id="SignalP"/>
    </source>
</evidence>
<keyword evidence="3" id="KW-1185">Reference proteome</keyword>
<gene>
    <name evidence="2" type="ORF">QWJ08_07200</name>
</gene>
<feature type="signal peptide" evidence="1">
    <location>
        <begin position="1"/>
        <end position="19"/>
    </location>
</feature>
<organism evidence="2 3">
    <name type="scientific">Vibrio agarivorans</name>
    <dbReference type="NCBI Taxonomy" id="153622"/>
    <lineage>
        <taxon>Bacteria</taxon>
        <taxon>Pseudomonadati</taxon>
        <taxon>Pseudomonadota</taxon>
        <taxon>Gammaproteobacteria</taxon>
        <taxon>Vibrionales</taxon>
        <taxon>Vibrionaceae</taxon>
        <taxon>Vibrio</taxon>
    </lineage>
</organism>
<accession>A0ABT7XZG9</accession>
<feature type="chain" id="PRO_5045998371" evidence="1">
    <location>
        <begin position="20"/>
        <end position="169"/>
    </location>
</feature>
<dbReference type="Proteomes" id="UP001169719">
    <property type="component" value="Unassembled WGS sequence"/>
</dbReference>
<sequence length="169" mass="19427">MNIKHHLIALVCCSLSSFAYTDNTQVVQTFNADFQRFEALAHDQLTAKEIRFSELDKFCQATPYDEACSAEHDLAKQDYKQAQDNYQRFLTLLHKQQTHRELVQDEIERVADSLIALGYLPTLSRINNQAVLDAANDWMASQGLEPSTILTNWHMTLIELDAYNVLMRC</sequence>
<evidence type="ECO:0000313" key="3">
    <source>
        <dbReference type="Proteomes" id="UP001169719"/>
    </source>
</evidence>
<comment type="caution">
    <text evidence="2">The sequence shown here is derived from an EMBL/GenBank/DDBJ whole genome shotgun (WGS) entry which is preliminary data.</text>
</comment>
<evidence type="ECO:0000313" key="2">
    <source>
        <dbReference type="EMBL" id="MDN2481178.1"/>
    </source>
</evidence>
<protein>
    <submittedName>
        <fullName evidence="2">Uncharacterized protein</fullName>
    </submittedName>
</protein>
<proteinExistence type="predicted"/>
<dbReference type="EMBL" id="JAUEOZ010000001">
    <property type="protein sequence ID" value="MDN2481178.1"/>
    <property type="molecule type" value="Genomic_DNA"/>
</dbReference>
<name>A0ABT7XZG9_9VIBR</name>
<keyword evidence="1" id="KW-0732">Signal</keyword>
<dbReference type="RefSeq" id="WP_289961313.1">
    <property type="nucleotide sequence ID" value="NZ_JAUEOZ010000001.1"/>
</dbReference>